<evidence type="ECO:0000313" key="2">
    <source>
        <dbReference type="EMBL" id="KAK3550858.1"/>
    </source>
</evidence>
<protein>
    <submittedName>
        <fullName evidence="2">Uncharacterized protein</fullName>
    </submittedName>
</protein>
<sequence>MRRRIKKEEEEEEEEEEDEEEEEEEEEREESCVLEQNFRAKGEGGEKVDEVVHENTIDSLRAETQCVKGVLESVEQHGNGLLPTWMVAHIRYHGFCSDLGMSGGHFILDDCPSAETQSQQNRAADNSRPRPQAMPTTYLSLTIVIVDKSFDQVRTAVDPEPMLRTLEKRYFASRWKCAAFLKPARTRK</sequence>
<evidence type="ECO:0000256" key="1">
    <source>
        <dbReference type="SAM" id="MobiDB-lite"/>
    </source>
</evidence>
<reference evidence="2" key="1">
    <citation type="submission" date="2023-06" db="EMBL/GenBank/DDBJ databases">
        <title>Male Hemibagrus guttatus genome.</title>
        <authorList>
            <person name="Bian C."/>
        </authorList>
    </citation>
    <scope>NUCLEOTIDE SEQUENCE</scope>
    <source>
        <strain evidence="2">Male_cb2023</strain>
        <tissue evidence="2">Muscle</tissue>
    </source>
</reference>
<comment type="caution">
    <text evidence="2">The sequence shown here is derived from an EMBL/GenBank/DDBJ whole genome shotgun (WGS) entry which is preliminary data.</text>
</comment>
<dbReference type="Proteomes" id="UP001274896">
    <property type="component" value="Unassembled WGS sequence"/>
</dbReference>
<keyword evidence="3" id="KW-1185">Reference proteome</keyword>
<dbReference type="AlphaFoldDB" id="A0AAE0RC31"/>
<gene>
    <name evidence="2" type="ORF">QTP70_006410</name>
</gene>
<evidence type="ECO:0000313" key="3">
    <source>
        <dbReference type="Proteomes" id="UP001274896"/>
    </source>
</evidence>
<proteinExistence type="predicted"/>
<dbReference type="EMBL" id="JAUCMX010000003">
    <property type="protein sequence ID" value="KAK3550858.1"/>
    <property type="molecule type" value="Genomic_DNA"/>
</dbReference>
<organism evidence="2 3">
    <name type="scientific">Hemibagrus guttatus</name>
    <dbReference type="NCBI Taxonomy" id="175788"/>
    <lineage>
        <taxon>Eukaryota</taxon>
        <taxon>Metazoa</taxon>
        <taxon>Chordata</taxon>
        <taxon>Craniata</taxon>
        <taxon>Vertebrata</taxon>
        <taxon>Euteleostomi</taxon>
        <taxon>Actinopterygii</taxon>
        <taxon>Neopterygii</taxon>
        <taxon>Teleostei</taxon>
        <taxon>Ostariophysi</taxon>
        <taxon>Siluriformes</taxon>
        <taxon>Bagridae</taxon>
        <taxon>Hemibagrus</taxon>
    </lineage>
</organism>
<feature type="region of interest" description="Disordered" evidence="1">
    <location>
        <begin position="1"/>
        <end position="46"/>
    </location>
</feature>
<accession>A0AAE0RC31</accession>
<name>A0AAE0RC31_9TELE</name>
<feature type="compositionally biased region" description="Acidic residues" evidence="1">
    <location>
        <begin position="9"/>
        <end position="29"/>
    </location>
</feature>